<sequence>MFKTLPSGRGLKKFAFGSPPEVVHDATTPVRHNKASYRFSPYKPQSYLGSTSLKLSPSKSAAPNCTASLASPEFSDHSVDTTLELSPKRTRFTQEKIDQIAEEVRKDIVGIVALPQDDSERVKIGDISLQVDKWKRIKGQKKNSLFVKKLAISHYGPDGLAKRTVGNPKTQDSGKKMATPAKVDSYVAALKGYILAKDPKDLNAHVAAAAARSILSSKMQDEALLSEIILQPQSLRLHFVSFVSSYNSLFTECDMDDSGAKNKGNSKKNREKEEKKKQKKIS</sequence>
<dbReference type="EMBL" id="JAPTSV010000802">
    <property type="protein sequence ID" value="KAJ1518952.1"/>
    <property type="molecule type" value="Genomic_DNA"/>
</dbReference>
<evidence type="ECO:0000256" key="1">
    <source>
        <dbReference type="SAM" id="MobiDB-lite"/>
    </source>
</evidence>
<evidence type="ECO:0000313" key="2">
    <source>
        <dbReference type="EMBL" id="KAJ1518952.1"/>
    </source>
</evidence>
<protein>
    <submittedName>
        <fullName evidence="2">Uncharacterized protein</fullName>
    </submittedName>
</protein>
<organism evidence="2 3">
    <name type="scientific">Megalurothrips usitatus</name>
    <name type="common">bean blossom thrips</name>
    <dbReference type="NCBI Taxonomy" id="439358"/>
    <lineage>
        <taxon>Eukaryota</taxon>
        <taxon>Metazoa</taxon>
        <taxon>Ecdysozoa</taxon>
        <taxon>Arthropoda</taxon>
        <taxon>Hexapoda</taxon>
        <taxon>Insecta</taxon>
        <taxon>Pterygota</taxon>
        <taxon>Neoptera</taxon>
        <taxon>Paraneoptera</taxon>
        <taxon>Thysanoptera</taxon>
        <taxon>Terebrantia</taxon>
        <taxon>Thripoidea</taxon>
        <taxon>Thripidae</taxon>
        <taxon>Megalurothrips</taxon>
    </lineage>
</organism>
<keyword evidence="3" id="KW-1185">Reference proteome</keyword>
<name>A0AAV7X323_9NEOP</name>
<dbReference type="AlphaFoldDB" id="A0AAV7X323"/>
<accession>A0AAV7X323</accession>
<evidence type="ECO:0000313" key="3">
    <source>
        <dbReference type="Proteomes" id="UP001075354"/>
    </source>
</evidence>
<reference evidence="2" key="1">
    <citation type="submission" date="2022-12" db="EMBL/GenBank/DDBJ databases">
        <title>Chromosome-level genome assembly of the bean flower thrips Megalurothrips usitatus.</title>
        <authorList>
            <person name="Ma L."/>
            <person name="Liu Q."/>
            <person name="Li H."/>
            <person name="Cai W."/>
        </authorList>
    </citation>
    <scope>NUCLEOTIDE SEQUENCE</scope>
    <source>
        <strain evidence="2">Cailab_2022a</strain>
    </source>
</reference>
<dbReference type="Proteomes" id="UP001075354">
    <property type="component" value="Unassembled WGS sequence"/>
</dbReference>
<gene>
    <name evidence="2" type="ORF">ONE63_011440</name>
</gene>
<comment type="caution">
    <text evidence="2">The sequence shown here is derived from an EMBL/GenBank/DDBJ whole genome shotgun (WGS) entry which is preliminary data.</text>
</comment>
<proteinExistence type="predicted"/>
<feature type="region of interest" description="Disordered" evidence="1">
    <location>
        <begin position="254"/>
        <end position="282"/>
    </location>
</feature>